<organism evidence="1 2">
    <name type="scientific">Solemya elarraichensis gill symbiont</name>
    <dbReference type="NCBI Taxonomy" id="1918949"/>
    <lineage>
        <taxon>Bacteria</taxon>
        <taxon>Pseudomonadati</taxon>
        <taxon>Pseudomonadota</taxon>
        <taxon>Gammaproteobacteria</taxon>
        <taxon>sulfur-oxidizing symbionts</taxon>
    </lineage>
</organism>
<comment type="caution">
    <text evidence="1">The sequence shown here is derived from an EMBL/GenBank/DDBJ whole genome shotgun (WGS) entry which is preliminary data.</text>
</comment>
<reference evidence="1 2" key="1">
    <citation type="submission" date="2016-11" db="EMBL/GenBank/DDBJ databases">
        <title>Mixed transmission modes and dynamic genome evolution in an obligate animal-bacterial symbiosis.</title>
        <authorList>
            <person name="Russell S.L."/>
            <person name="Corbett-Detig R.B."/>
            <person name="Cavanaugh C.M."/>
        </authorList>
    </citation>
    <scope>NUCLEOTIDE SEQUENCE [LARGE SCALE GENOMIC DNA]</scope>
    <source>
        <strain evidence="1">Sp-SM6</strain>
    </source>
</reference>
<gene>
    <name evidence="1" type="ORF">BOW52_06095</name>
</gene>
<dbReference type="Proteomes" id="UP000190198">
    <property type="component" value="Unassembled WGS sequence"/>
</dbReference>
<evidence type="ECO:0000313" key="1">
    <source>
        <dbReference type="EMBL" id="OOZ40275.1"/>
    </source>
</evidence>
<protein>
    <submittedName>
        <fullName evidence="1">Uncharacterized protein</fullName>
    </submittedName>
</protein>
<proteinExistence type="predicted"/>
<dbReference type="EMBL" id="MPRK01000095">
    <property type="protein sequence ID" value="OOZ40275.1"/>
    <property type="molecule type" value="Genomic_DNA"/>
</dbReference>
<evidence type="ECO:0000313" key="2">
    <source>
        <dbReference type="Proteomes" id="UP000190198"/>
    </source>
</evidence>
<sequence length="201" mass="23205">MGLAENIKVTPEKVSLLPNKPVTQATLRLLDNWIFHPGMGYGLQQSFISGKIIVAMQQEPDFRLIDKLMERFIIEPLPETFTSSDKTELLLHRLVHWITSIQRQQNTPMSYRYHLSSEEKKEGEQQFFLAIPSHIMQSSTNVTEWAITLFNNLLNRPYLDGNDLNQISGSLEHLNATLKQYRLPGQNSIYIYKAAYELDIP</sequence>
<dbReference type="AlphaFoldDB" id="A0A1T2L587"/>
<keyword evidence="2" id="KW-1185">Reference proteome</keyword>
<feature type="non-terminal residue" evidence="1">
    <location>
        <position position="201"/>
    </location>
</feature>
<accession>A0A1T2L587</accession>
<name>A0A1T2L587_9GAMM</name>